<dbReference type="PANTHER" id="PTHR11655:SF14">
    <property type="entry name" value="LARGE RIBOSOMAL SUBUNIT PROTEIN UL6M"/>
    <property type="match status" value="1"/>
</dbReference>
<keyword evidence="3 6" id="KW-0694">RNA-binding</keyword>
<evidence type="ECO:0000256" key="1">
    <source>
        <dbReference type="ARBA" id="ARBA00009356"/>
    </source>
</evidence>
<dbReference type="STRING" id="1072685.IX83_08310"/>
<evidence type="ECO:0000313" key="11">
    <source>
        <dbReference type="Proteomes" id="UP000028945"/>
    </source>
</evidence>
<dbReference type="KEGG" id="bpsi:IX83_08310"/>
<organism evidence="10 11">
    <name type="scientific">Basilea psittacipulmonis DSM 24701</name>
    <dbReference type="NCBI Taxonomy" id="1072685"/>
    <lineage>
        <taxon>Bacteria</taxon>
        <taxon>Pseudomonadati</taxon>
        <taxon>Pseudomonadota</taxon>
        <taxon>Betaproteobacteria</taxon>
        <taxon>Burkholderiales</taxon>
        <taxon>Alcaligenaceae</taxon>
        <taxon>Basilea</taxon>
    </lineage>
</organism>
<keyword evidence="2 6" id="KW-0699">rRNA-binding</keyword>
<feature type="domain" description="Large ribosomal subunit protein uL6 alpha-beta" evidence="9">
    <location>
        <begin position="90"/>
        <end position="164"/>
    </location>
</feature>
<comment type="subunit">
    <text evidence="6">Part of the 50S ribosomal subunit.</text>
</comment>
<evidence type="ECO:0000313" key="10">
    <source>
        <dbReference type="EMBL" id="AIL33300.1"/>
    </source>
</evidence>
<dbReference type="GO" id="GO:0003735">
    <property type="term" value="F:structural constituent of ribosome"/>
    <property type="evidence" value="ECO:0007669"/>
    <property type="project" value="UniProtKB-UniRule"/>
</dbReference>
<dbReference type="EMBL" id="CP009238">
    <property type="protein sequence ID" value="AIL33300.1"/>
    <property type="molecule type" value="Genomic_DNA"/>
</dbReference>
<dbReference type="InterPro" id="IPR020040">
    <property type="entry name" value="Ribosomal_uL6_a/b-dom"/>
</dbReference>
<dbReference type="InterPro" id="IPR000702">
    <property type="entry name" value="Ribosomal_uL6-like"/>
</dbReference>
<dbReference type="InterPro" id="IPR019906">
    <property type="entry name" value="Ribosomal_uL6_bac-type"/>
</dbReference>
<dbReference type="eggNOG" id="COG0097">
    <property type="taxonomic scope" value="Bacteria"/>
</dbReference>
<evidence type="ECO:0000256" key="3">
    <source>
        <dbReference type="ARBA" id="ARBA00022884"/>
    </source>
</evidence>
<dbReference type="HAMAP" id="MF_01365_B">
    <property type="entry name" value="Ribosomal_uL6_B"/>
    <property type="match status" value="1"/>
</dbReference>
<comment type="similarity">
    <text evidence="1 6 7">Belongs to the universal ribosomal protein uL6 family.</text>
</comment>
<accession>A0A077DEN9</accession>
<evidence type="ECO:0000256" key="5">
    <source>
        <dbReference type="ARBA" id="ARBA00023274"/>
    </source>
</evidence>
<dbReference type="InterPro" id="IPR002358">
    <property type="entry name" value="Ribosomal_uL6_CS"/>
</dbReference>
<dbReference type="Gene3D" id="3.90.930.12">
    <property type="entry name" value="Ribosomal protein L6, alpha-beta domain"/>
    <property type="match status" value="2"/>
</dbReference>
<protein>
    <recommendedName>
        <fullName evidence="6">Large ribosomal subunit protein uL6</fullName>
    </recommendedName>
</protein>
<dbReference type="AlphaFoldDB" id="A0A077DEN9"/>
<reference evidence="10 11" key="1">
    <citation type="journal article" date="2014" name="BMC Genomics">
        <title>A genomic perspective on a new bacterial genus and species from the Alcaligenaceae family, Basilea psittacipulmonis.</title>
        <authorList>
            <person name="Whiteson K.L."/>
            <person name="Hernandez D."/>
            <person name="Lazarevic V."/>
            <person name="Gaia N."/>
            <person name="Farinelli L."/>
            <person name="Francois P."/>
            <person name="Pilo P."/>
            <person name="Frey J."/>
            <person name="Schrenzel J."/>
        </authorList>
    </citation>
    <scope>NUCLEOTIDE SEQUENCE [LARGE SCALE GENOMIC DNA]</scope>
    <source>
        <strain evidence="10 11">DSM 24701</strain>
    </source>
</reference>
<proteinExistence type="inferred from homology"/>
<dbReference type="SUPFAM" id="SSF56053">
    <property type="entry name" value="Ribosomal protein L6"/>
    <property type="match status" value="2"/>
</dbReference>
<comment type="function">
    <text evidence="6 8">This protein binds to the 23S rRNA, and is important in its secondary structure. It is located near the subunit interface in the base of the L7/L12 stalk, and near the tRNA binding site of the peptidyltransferase center.</text>
</comment>
<dbReference type="GO" id="GO:0002181">
    <property type="term" value="P:cytoplasmic translation"/>
    <property type="evidence" value="ECO:0007669"/>
    <property type="project" value="TreeGrafter"/>
</dbReference>
<dbReference type="HOGENOM" id="CLU_065464_1_2_4"/>
<evidence type="ECO:0000256" key="2">
    <source>
        <dbReference type="ARBA" id="ARBA00022730"/>
    </source>
</evidence>
<evidence type="ECO:0000259" key="9">
    <source>
        <dbReference type="Pfam" id="PF00347"/>
    </source>
</evidence>
<dbReference type="PROSITE" id="PS00525">
    <property type="entry name" value="RIBOSOMAL_L6_1"/>
    <property type="match status" value="1"/>
</dbReference>
<dbReference type="PANTHER" id="PTHR11655">
    <property type="entry name" value="60S/50S RIBOSOMAL PROTEIN L6/L9"/>
    <property type="match status" value="1"/>
</dbReference>
<evidence type="ECO:0000256" key="7">
    <source>
        <dbReference type="RuleBase" id="RU003869"/>
    </source>
</evidence>
<dbReference type="InterPro" id="IPR036789">
    <property type="entry name" value="Ribosomal_uL6-like_a/b-dom_sf"/>
</dbReference>
<dbReference type="OrthoDB" id="9805007at2"/>
<evidence type="ECO:0000256" key="8">
    <source>
        <dbReference type="RuleBase" id="RU003870"/>
    </source>
</evidence>
<dbReference type="PRINTS" id="PR00059">
    <property type="entry name" value="RIBOSOMALL6"/>
</dbReference>
<dbReference type="FunFam" id="3.90.930.12:FF:000001">
    <property type="entry name" value="50S ribosomal protein L6"/>
    <property type="match status" value="1"/>
</dbReference>
<sequence length="177" mass="19223">MSRIAKYPVVVPSGVEVTITSDNIRVKGPLGELNQPLSGDVAIKHEDGKLTFAKTNDTRHAQAMSGTIRALVNNMVIGVSKGFERRLTLVGVGYRAQVQGTNLKLELGFSHDVVHPLPAGIKAECPSQTEIVIKGFDKQAVGQVAAKIRGYRPPEPYKGKGVRYADEHVVIKEVKKK</sequence>
<feature type="domain" description="Large ribosomal subunit protein uL6 alpha-beta" evidence="9">
    <location>
        <begin position="11"/>
        <end position="82"/>
    </location>
</feature>
<dbReference type="NCBIfam" id="TIGR03654">
    <property type="entry name" value="L6_bact"/>
    <property type="match status" value="1"/>
</dbReference>
<dbReference type="RefSeq" id="WP_038501205.1">
    <property type="nucleotide sequence ID" value="NZ_CP009238.1"/>
</dbReference>
<keyword evidence="4 6" id="KW-0689">Ribosomal protein</keyword>
<dbReference type="Pfam" id="PF00347">
    <property type="entry name" value="Ribosomal_L6"/>
    <property type="match status" value="2"/>
</dbReference>
<keyword evidence="5 6" id="KW-0687">Ribonucleoprotein</keyword>
<dbReference type="GO" id="GO:0019843">
    <property type="term" value="F:rRNA binding"/>
    <property type="evidence" value="ECO:0007669"/>
    <property type="project" value="UniProtKB-UniRule"/>
</dbReference>
<dbReference type="GO" id="GO:0022625">
    <property type="term" value="C:cytosolic large ribosomal subunit"/>
    <property type="evidence" value="ECO:0007669"/>
    <property type="project" value="UniProtKB-UniRule"/>
</dbReference>
<dbReference type="Proteomes" id="UP000028945">
    <property type="component" value="Chromosome"/>
</dbReference>
<gene>
    <name evidence="6" type="primary">rplF</name>
    <name evidence="10" type="ORF">IX83_08310</name>
</gene>
<keyword evidence="11" id="KW-1185">Reference proteome</keyword>
<evidence type="ECO:0000256" key="4">
    <source>
        <dbReference type="ARBA" id="ARBA00022980"/>
    </source>
</evidence>
<evidence type="ECO:0000256" key="6">
    <source>
        <dbReference type="HAMAP-Rule" id="MF_01365"/>
    </source>
</evidence>
<dbReference type="PIRSF" id="PIRSF002162">
    <property type="entry name" value="Ribosomal_L6"/>
    <property type="match status" value="1"/>
</dbReference>
<dbReference type="FunFam" id="3.90.930.12:FF:000002">
    <property type="entry name" value="50S ribosomal protein L6"/>
    <property type="match status" value="1"/>
</dbReference>
<name>A0A077DEN9_9BURK</name>